<proteinExistence type="predicted"/>
<feature type="transmembrane region" description="Helical" evidence="1">
    <location>
        <begin position="6"/>
        <end position="22"/>
    </location>
</feature>
<sequence>MIVYSIFVIVGILLLIAAVAALKRSLRFVRAGERAEGIVVRVAEVEDADGNLYYPVFEIPTQAHGTITYRHGTSSSPANWEVGDKAVFIFDPARPESMTFLRYWRVFGWPLGLMAVAVDLLVVGGGYFLLRGYFGG</sequence>
<evidence type="ECO:0000256" key="1">
    <source>
        <dbReference type="SAM" id="Phobius"/>
    </source>
</evidence>
<dbReference type="RefSeq" id="WP_341840654.1">
    <property type="nucleotide sequence ID" value="NZ_CP149792.1"/>
</dbReference>
<evidence type="ECO:0000313" key="3">
    <source>
        <dbReference type="Proteomes" id="UP001449657"/>
    </source>
</evidence>
<feature type="transmembrane region" description="Helical" evidence="1">
    <location>
        <begin position="106"/>
        <end position="130"/>
    </location>
</feature>
<accession>A0ABZ2Z198</accession>
<keyword evidence="1" id="KW-1133">Transmembrane helix</keyword>
<reference evidence="2 3" key="1">
    <citation type="submission" date="2024-03" db="EMBL/GenBank/DDBJ databases">
        <title>Chitinophaga caseinilytica sp. nov., a casein hydrolysing bacterium isolated from forest soil.</title>
        <authorList>
            <person name="Lee D.S."/>
            <person name="Han D.M."/>
            <person name="Baek J.H."/>
            <person name="Choi D.G."/>
            <person name="Jeon J.H."/>
            <person name="Jeon C.O."/>
        </authorList>
    </citation>
    <scope>NUCLEOTIDE SEQUENCE [LARGE SCALE GENOMIC DNA]</scope>
    <source>
        <strain evidence="2 3">KACC 19118</strain>
    </source>
</reference>
<evidence type="ECO:0000313" key="2">
    <source>
        <dbReference type="EMBL" id="WZN45913.1"/>
    </source>
</evidence>
<keyword evidence="1" id="KW-0812">Transmembrane</keyword>
<dbReference type="Proteomes" id="UP001449657">
    <property type="component" value="Chromosome"/>
</dbReference>
<protein>
    <submittedName>
        <fullName evidence="2">DUF3592 domain-containing protein</fullName>
    </submittedName>
</protein>
<dbReference type="EMBL" id="CP150096">
    <property type="protein sequence ID" value="WZN45913.1"/>
    <property type="molecule type" value="Genomic_DNA"/>
</dbReference>
<keyword evidence="3" id="KW-1185">Reference proteome</keyword>
<name>A0ABZ2Z198_9BACT</name>
<gene>
    <name evidence="2" type="ORF">WJU22_23735</name>
</gene>
<keyword evidence="1" id="KW-0472">Membrane</keyword>
<organism evidence="2 3">
    <name type="scientific">Chitinophaga caseinilytica</name>
    <dbReference type="NCBI Taxonomy" id="2267521"/>
    <lineage>
        <taxon>Bacteria</taxon>
        <taxon>Pseudomonadati</taxon>
        <taxon>Bacteroidota</taxon>
        <taxon>Chitinophagia</taxon>
        <taxon>Chitinophagales</taxon>
        <taxon>Chitinophagaceae</taxon>
        <taxon>Chitinophaga</taxon>
    </lineage>
</organism>